<evidence type="ECO:0000256" key="4">
    <source>
        <dbReference type="ARBA" id="ARBA00022692"/>
    </source>
</evidence>
<evidence type="ECO:0000256" key="6">
    <source>
        <dbReference type="ARBA" id="ARBA00022737"/>
    </source>
</evidence>
<keyword evidence="8" id="KW-0472">Membrane</keyword>
<dbReference type="SUPFAM" id="SSF52058">
    <property type="entry name" value="L domain-like"/>
    <property type="match status" value="1"/>
</dbReference>
<organism evidence="11 12">
    <name type="scientific">Citrus x changshan-huyou</name>
    <dbReference type="NCBI Taxonomy" id="2935761"/>
    <lineage>
        <taxon>Eukaryota</taxon>
        <taxon>Viridiplantae</taxon>
        <taxon>Streptophyta</taxon>
        <taxon>Embryophyta</taxon>
        <taxon>Tracheophyta</taxon>
        <taxon>Spermatophyta</taxon>
        <taxon>Magnoliopsida</taxon>
        <taxon>eudicotyledons</taxon>
        <taxon>Gunneridae</taxon>
        <taxon>Pentapetalae</taxon>
        <taxon>rosids</taxon>
        <taxon>malvids</taxon>
        <taxon>Sapindales</taxon>
        <taxon>Rutaceae</taxon>
        <taxon>Aurantioideae</taxon>
        <taxon>Citrus</taxon>
    </lineage>
</organism>
<reference evidence="11 12" key="1">
    <citation type="submission" date="2024-05" db="EMBL/GenBank/DDBJ databases">
        <title>Haplotype-resolved chromosome-level genome assembly of Huyou (Citrus changshanensis).</title>
        <authorList>
            <person name="Miao C."/>
            <person name="Chen W."/>
            <person name="Wu Y."/>
            <person name="Wang L."/>
            <person name="Zhao S."/>
            <person name="Grierson D."/>
            <person name="Xu C."/>
            <person name="Chen K."/>
        </authorList>
    </citation>
    <scope>NUCLEOTIDE SEQUENCE [LARGE SCALE GENOMIC DNA]</scope>
    <source>
        <strain evidence="11">01-14</strain>
        <tissue evidence="11">Leaf</tissue>
    </source>
</reference>
<evidence type="ECO:0000256" key="1">
    <source>
        <dbReference type="ARBA" id="ARBA00004479"/>
    </source>
</evidence>
<evidence type="ECO:0000256" key="2">
    <source>
        <dbReference type="ARBA" id="ARBA00009592"/>
    </source>
</evidence>
<keyword evidence="6" id="KW-0677">Repeat</keyword>
<keyword evidence="3" id="KW-0433">Leucine-rich repeat</keyword>
<dbReference type="PANTHER" id="PTHR48009">
    <property type="entry name" value="LEUCINE-RICH REPEAT (LRR) FAMILY PROTEIN"/>
    <property type="match status" value="1"/>
</dbReference>
<dbReference type="EMBL" id="JBCGBO010000001">
    <property type="protein sequence ID" value="KAK9228039.1"/>
    <property type="molecule type" value="Genomic_DNA"/>
</dbReference>
<sequence length="435" mass="47756">MIEAEAPEIYLEFSLFMHLASMSKIRATASWLAESKTYWGDIQVMKELKNSLDPNSVSPGSCLSSWDFSVDPCDSLFSEKFTCGFRCDVSVSELSRVTELNLDQAGYSGSLSTTSWNLPYLETLDLSNNFFSGSIPESLSNLTRLIRLGLSRNSFSGEIPTSIGSLSSLEELYLDYNNLEGTIPASFNGLSSLKRLEIQSNKLTGEFPELGSLKNLYFLDASDNAISGQLPAILPTSLVQISMRNNNLQGTVPESLKLLSYLQVVDLSHNKLSGSVPAFVFSLPSLQQLTLSFNQFTSIQQPAPTNNNNIFSSQLIAADISNNKLQGMLPLFMALMPKLSALSLENNKFTGMIPTEYAIRVAVPGPGIAPFQRLLLGGNYLFGAIPRSLLELQPGSANVRLADNCLYRCPFSFFFCQGARQKSLVDCNRFTPVIP</sequence>
<gene>
    <name evidence="11" type="ORF">WN944_020986</name>
</gene>
<keyword evidence="12" id="KW-1185">Reference proteome</keyword>
<dbReference type="Proteomes" id="UP001428341">
    <property type="component" value="Unassembled WGS sequence"/>
</dbReference>
<comment type="caution">
    <text evidence="11">The sequence shown here is derived from an EMBL/GenBank/DDBJ whole genome shotgun (WGS) entry which is preliminary data.</text>
</comment>
<feature type="domain" description="Disease resistance R13L4/SHOC-2-like LRR" evidence="10">
    <location>
        <begin position="110"/>
        <end position="345"/>
    </location>
</feature>
<dbReference type="Gene3D" id="3.80.10.10">
    <property type="entry name" value="Ribonuclease Inhibitor"/>
    <property type="match status" value="3"/>
</dbReference>
<name>A0AAP0N2C3_9ROSI</name>
<dbReference type="PANTHER" id="PTHR48009:SF7">
    <property type="entry name" value="LEUCINE-RICH REPEAT (LRR) FAMILY PROTEIN"/>
    <property type="match status" value="1"/>
</dbReference>
<keyword evidence="5" id="KW-0732">Signal</keyword>
<dbReference type="GO" id="GO:0016020">
    <property type="term" value="C:membrane"/>
    <property type="evidence" value="ECO:0007669"/>
    <property type="project" value="UniProtKB-SubCell"/>
</dbReference>
<evidence type="ECO:0000256" key="8">
    <source>
        <dbReference type="ARBA" id="ARBA00023136"/>
    </source>
</evidence>
<comment type="subcellular location">
    <subcellularLocation>
        <location evidence="1">Membrane</location>
        <topology evidence="1">Single-pass type I membrane protein</topology>
    </subcellularLocation>
</comment>
<dbReference type="InterPro" id="IPR032675">
    <property type="entry name" value="LRR_dom_sf"/>
</dbReference>
<comment type="similarity">
    <text evidence="2">Belongs to the RLP family.</text>
</comment>
<dbReference type="FunFam" id="3.80.10.10:FF:000400">
    <property type="entry name" value="Nuclear pore complex protein NUP107"/>
    <property type="match status" value="1"/>
</dbReference>
<protein>
    <recommendedName>
        <fullName evidence="10">Disease resistance R13L4/SHOC-2-like LRR domain-containing protein</fullName>
    </recommendedName>
</protein>
<dbReference type="InterPro" id="IPR055414">
    <property type="entry name" value="LRR_R13L4/SHOC2-like"/>
</dbReference>
<evidence type="ECO:0000256" key="7">
    <source>
        <dbReference type="ARBA" id="ARBA00022989"/>
    </source>
</evidence>
<evidence type="ECO:0000313" key="12">
    <source>
        <dbReference type="Proteomes" id="UP001428341"/>
    </source>
</evidence>
<dbReference type="InterPro" id="IPR003591">
    <property type="entry name" value="Leu-rich_rpt_typical-subtyp"/>
</dbReference>
<evidence type="ECO:0000256" key="3">
    <source>
        <dbReference type="ARBA" id="ARBA00022614"/>
    </source>
</evidence>
<dbReference type="SMART" id="SM00369">
    <property type="entry name" value="LRR_TYP"/>
    <property type="match status" value="3"/>
</dbReference>
<proteinExistence type="inferred from homology"/>
<evidence type="ECO:0000256" key="5">
    <source>
        <dbReference type="ARBA" id="ARBA00022729"/>
    </source>
</evidence>
<dbReference type="PRINTS" id="PR00019">
    <property type="entry name" value="LEURICHRPT"/>
</dbReference>
<dbReference type="FunFam" id="3.80.10.10:FF:000041">
    <property type="entry name" value="LRR receptor-like serine/threonine-protein kinase ERECTA"/>
    <property type="match status" value="1"/>
</dbReference>
<evidence type="ECO:0000313" key="11">
    <source>
        <dbReference type="EMBL" id="KAK9228039.1"/>
    </source>
</evidence>
<keyword evidence="4" id="KW-0812">Transmembrane</keyword>
<dbReference type="InterPro" id="IPR053213">
    <property type="entry name" value="RLP29"/>
</dbReference>
<dbReference type="Pfam" id="PF23598">
    <property type="entry name" value="LRR_14"/>
    <property type="match status" value="1"/>
</dbReference>
<dbReference type="AlphaFoldDB" id="A0AAP0N2C3"/>
<evidence type="ECO:0000259" key="10">
    <source>
        <dbReference type="Pfam" id="PF23598"/>
    </source>
</evidence>
<accession>A0AAP0N2C3</accession>
<keyword evidence="9" id="KW-0325">Glycoprotein</keyword>
<keyword evidence="7" id="KW-1133">Transmembrane helix</keyword>
<evidence type="ECO:0000256" key="9">
    <source>
        <dbReference type="ARBA" id="ARBA00023180"/>
    </source>
</evidence>